<dbReference type="RefSeq" id="WP_032424803.1">
    <property type="nucleotide sequence ID" value="NZ_BILD01000004.1"/>
</dbReference>
<dbReference type="EMBL" id="CAAHCP010000003">
    <property type="protein sequence ID" value="VGL53919.1"/>
    <property type="molecule type" value="Genomic_DNA"/>
</dbReference>
<proteinExistence type="predicted"/>
<gene>
    <name evidence="1" type="ORF">SAMEA4873646_01775</name>
</gene>
<dbReference type="SUPFAM" id="SSF69279">
    <property type="entry name" value="Phage tail proteins"/>
    <property type="match status" value="1"/>
</dbReference>
<dbReference type="Pfam" id="PF05954">
    <property type="entry name" value="Phage_GPD"/>
    <property type="match status" value="1"/>
</dbReference>
<reference evidence="1" key="1">
    <citation type="submission" date="2019-03" db="EMBL/GenBank/DDBJ databases">
        <authorList>
            <consortium name="Pathogen Informatics"/>
        </authorList>
    </citation>
    <scope>NUCLEOTIDE SEQUENCE</scope>
    <source>
        <strain evidence="1">5012STDY7626444</strain>
    </source>
</reference>
<protein>
    <submittedName>
        <fullName evidence="1">Late control gene D protein</fullName>
    </submittedName>
</protein>
<dbReference type="PANTHER" id="PTHR35862">
    <property type="entry name" value="FELS-2 PROPHAGE PROTEIN"/>
    <property type="match status" value="1"/>
</dbReference>
<dbReference type="AlphaFoldDB" id="A0A486NDX9"/>
<dbReference type="InterPro" id="IPR052726">
    <property type="entry name" value="Phage_Baseplate_Hub"/>
</dbReference>
<dbReference type="PANTHER" id="PTHR35862:SF3">
    <property type="entry name" value="FELS-2 PROPHAGE PROTEIN"/>
    <property type="match status" value="1"/>
</dbReference>
<organism evidence="1">
    <name type="scientific">Klebsiella pneumoniae</name>
    <dbReference type="NCBI Taxonomy" id="573"/>
    <lineage>
        <taxon>Bacteria</taxon>
        <taxon>Pseudomonadati</taxon>
        <taxon>Pseudomonadota</taxon>
        <taxon>Gammaproteobacteria</taxon>
        <taxon>Enterobacterales</taxon>
        <taxon>Enterobacteriaceae</taxon>
        <taxon>Klebsiella/Raoultella group</taxon>
        <taxon>Klebsiella</taxon>
        <taxon>Klebsiella pneumoniae complex</taxon>
    </lineage>
</organism>
<name>A0A486NDX9_KLEPN</name>
<sequence length="384" mass="42521">MALTTDTIDKAKALLSEGVQRFQDYQSELSRVPAFSIMMGGKALTQLDPRIISLELTDNRGFEADELTIVIDDSDGLIELPPRGAELSVSLGWQGEPLVYKGVYTVDEVAHSGPPDRLEITARSADFRDEFNVKREVSWHDVTVERIVSAIARRYKLTPVISEQLMNAEIDHADQTQESDMSFLTRMADLLGAIATIKNGCLLFILPGGGVSANGKALPEFAITRSSGDRHSFRIADRDAYTGVQAYWLDLEFGKKKKVTVKARKKKNEKKPRSSSREGDYIAGEDGNVFVLRTTYASETAAQRAAAAKWQQLKRGAAEFNMTLARGRADLYPEMHGTVSGFKADINNQDWIIAKATHSIDDGGFKTQLELEAKIPEWIAETES</sequence>
<accession>A0A486NDX9</accession>
<evidence type="ECO:0000313" key="1">
    <source>
        <dbReference type="EMBL" id="VGL53919.1"/>
    </source>
</evidence>